<keyword evidence="1" id="KW-1133">Transmembrane helix</keyword>
<dbReference type="OrthoDB" id="9883636at2"/>
<dbReference type="RefSeq" id="WP_063089305.1">
    <property type="nucleotide sequence ID" value="NZ_JPWI01000002.1"/>
</dbReference>
<organism evidence="2 3">
    <name type="scientific">Thalassospira profundimaris</name>
    <dbReference type="NCBI Taxonomy" id="502049"/>
    <lineage>
        <taxon>Bacteria</taxon>
        <taxon>Pseudomonadati</taxon>
        <taxon>Pseudomonadota</taxon>
        <taxon>Alphaproteobacteria</taxon>
        <taxon>Rhodospirillales</taxon>
        <taxon>Thalassospiraceae</taxon>
        <taxon>Thalassospira</taxon>
    </lineage>
</organism>
<protein>
    <submittedName>
        <fullName evidence="2">Uncharacterized protein</fullName>
    </submittedName>
</protein>
<dbReference type="EMBL" id="JPWI01000002">
    <property type="protein sequence ID" value="RCK47755.1"/>
    <property type="molecule type" value="Genomic_DNA"/>
</dbReference>
<feature type="transmembrane region" description="Helical" evidence="1">
    <location>
        <begin position="7"/>
        <end position="39"/>
    </location>
</feature>
<evidence type="ECO:0000313" key="3">
    <source>
        <dbReference type="Proteomes" id="UP000252255"/>
    </source>
</evidence>
<evidence type="ECO:0000313" key="2">
    <source>
        <dbReference type="EMBL" id="RCK47755.1"/>
    </source>
</evidence>
<keyword evidence="1" id="KW-0472">Membrane</keyword>
<keyword evidence="1" id="KW-0812">Transmembrane</keyword>
<comment type="caution">
    <text evidence="2">The sequence shown here is derived from an EMBL/GenBank/DDBJ whole genome shotgun (WGS) entry which is preliminary data.</text>
</comment>
<sequence length="103" mass="11224">MKILIEIYSLLFPVAGFIATMIRQASLLTISALVLALVFEPDNLVMIIRAFLSLEIRDQAQILRQVTLMVLGVSFIVQLALDLASLKSSRETSSSVDGEKGAS</sequence>
<gene>
    <name evidence="2" type="ORF">TH30_04670</name>
</gene>
<evidence type="ECO:0000256" key="1">
    <source>
        <dbReference type="SAM" id="Phobius"/>
    </source>
</evidence>
<proteinExistence type="predicted"/>
<dbReference type="AlphaFoldDB" id="A0A367X251"/>
<name>A0A367X251_9PROT</name>
<accession>A0A367X251</accession>
<dbReference type="Proteomes" id="UP000252255">
    <property type="component" value="Unassembled WGS sequence"/>
</dbReference>
<reference evidence="2 3" key="1">
    <citation type="submission" date="2014-07" db="EMBL/GenBank/DDBJ databases">
        <title>Draft genome sequence of Thalassospira profundimaris PR54-5.</title>
        <authorList>
            <person name="Lai Q."/>
            <person name="Shao Z."/>
        </authorList>
    </citation>
    <scope>NUCLEOTIDE SEQUENCE [LARGE SCALE GENOMIC DNA]</scope>
    <source>
        <strain evidence="2 3">PR54-5</strain>
    </source>
</reference>